<sequence>MRKILLVTSLLFLSVINIYSQKAGNELLGAFKYDDFKTPEYCGASCHADFYQQWKQAMMSQAFTHHWDEIEYFELAVPHAEKDPVVAEVKAGCNGCHSPIAFASGDIPPKRPEFKTRANEGVSCDVCHSISGFKGDVPYNFNYILNPGNTKYGTRGTGESPEHQIQKNDFLSTAEFCGTCHNEKSPYDVWVKSTHLEWKEGPYSKQGVTCQTCHMPPAEGYTAAMGKKYADARQHLFHGAHDPGKVQGTVELRIHPDLNEAEPGETVKFTVALFNAKTGHKFPSGSVEDRIVWMHVEAVDAAGKVYHLKVDKKGFAGEEFTIASDDLAYQDMSIAKNDPNFKGVRRDGDVPVGDRIFRMAYFDPQGRMTIQQWNTKSLGTDYRIGPRETKLETLTFNLPTNVAPGKMKITATLYYQRLVPSVAKFLNVPSEEYETIKVNEHTTYVTVLQ</sequence>
<dbReference type="Pfam" id="PF03264">
    <property type="entry name" value="Cytochrom_NNT"/>
    <property type="match status" value="1"/>
</dbReference>
<feature type="domain" description="Cytochrome c-552/4" evidence="2">
    <location>
        <begin position="44"/>
        <end position="129"/>
    </location>
</feature>
<comment type="caution">
    <text evidence="3">The sequence shown here is derived from an EMBL/GenBank/DDBJ whole genome shotgun (WGS) entry which is preliminary data.</text>
</comment>
<organism evidence="3">
    <name type="scientific">Ignavibacterium album</name>
    <dbReference type="NCBI Taxonomy" id="591197"/>
    <lineage>
        <taxon>Bacteria</taxon>
        <taxon>Pseudomonadati</taxon>
        <taxon>Ignavibacteriota</taxon>
        <taxon>Ignavibacteria</taxon>
        <taxon>Ignavibacteriales</taxon>
        <taxon>Ignavibacteriaceae</taxon>
        <taxon>Ignavibacterium</taxon>
    </lineage>
</organism>
<feature type="domain" description="NapC/NirT cytochrome c N-terminal" evidence="1">
    <location>
        <begin position="171"/>
        <end position="238"/>
    </location>
</feature>
<dbReference type="InterPro" id="IPR005126">
    <property type="entry name" value="NapC/NirT_cyt_c_N"/>
</dbReference>
<dbReference type="Pfam" id="PF13435">
    <property type="entry name" value="Cytochrome_C554"/>
    <property type="match status" value="1"/>
</dbReference>
<dbReference type="AlphaFoldDB" id="A0A7V2ZHI4"/>
<evidence type="ECO:0000259" key="1">
    <source>
        <dbReference type="Pfam" id="PF03264"/>
    </source>
</evidence>
<evidence type="ECO:0000313" key="3">
    <source>
        <dbReference type="EMBL" id="HFI90000.1"/>
    </source>
</evidence>
<dbReference type="InterPro" id="IPR023155">
    <property type="entry name" value="Cyt_c-552/4"/>
</dbReference>
<dbReference type="EMBL" id="DSUJ01000002">
    <property type="protein sequence ID" value="HFI90000.1"/>
    <property type="molecule type" value="Genomic_DNA"/>
</dbReference>
<evidence type="ECO:0000259" key="2">
    <source>
        <dbReference type="Pfam" id="PF13435"/>
    </source>
</evidence>
<dbReference type="SUPFAM" id="SSF48695">
    <property type="entry name" value="Multiheme cytochromes"/>
    <property type="match status" value="1"/>
</dbReference>
<protein>
    <recommendedName>
        <fullName evidence="4">Cytochrome c-552/4 domain-containing protein</fullName>
    </recommendedName>
</protein>
<dbReference type="InterPro" id="IPR036280">
    <property type="entry name" value="Multihaem_cyt_sf"/>
</dbReference>
<proteinExistence type="predicted"/>
<accession>A0A7V2ZHI4</accession>
<evidence type="ECO:0008006" key="4">
    <source>
        <dbReference type="Google" id="ProtNLM"/>
    </source>
</evidence>
<reference evidence="3" key="1">
    <citation type="journal article" date="2020" name="mSystems">
        <title>Genome- and Community-Level Interaction Insights into Carbon Utilization and Element Cycling Functions of Hydrothermarchaeota in Hydrothermal Sediment.</title>
        <authorList>
            <person name="Zhou Z."/>
            <person name="Liu Y."/>
            <person name="Xu W."/>
            <person name="Pan J."/>
            <person name="Luo Z.H."/>
            <person name="Li M."/>
        </authorList>
    </citation>
    <scope>NUCLEOTIDE SEQUENCE [LARGE SCALE GENOMIC DNA]</scope>
    <source>
        <strain evidence="3">SpSt-479</strain>
    </source>
</reference>
<gene>
    <name evidence="3" type="ORF">ENS31_00555</name>
</gene>
<name>A0A7V2ZHI4_9BACT</name>
<dbReference type="Gene3D" id="1.10.1130.10">
    <property type="entry name" value="Flavocytochrome C3, Chain A"/>
    <property type="match status" value="1"/>
</dbReference>